<proteinExistence type="predicted"/>
<reference evidence="1 2" key="1">
    <citation type="submission" date="2024-04" db="EMBL/GenBank/DDBJ databases">
        <authorList>
            <person name="Cremers G."/>
        </authorList>
    </citation>
    <scope>NUCLEOTIDE SEQUENCE [LARGE SCALE GENOMIC DNA]</scope>
    <source>
        <strain evidence="1">MeCH1-AG</strain>
    </source>
</reference>
<name>A0ABM9NMA8_9GAMM</name>
<evidence type="ECO:0000313" key="1">
    <source>
        <dbReference type="EMBL" id="CAL1241780.1"/>
    </source>
</evidence>
<protein>
    <submittedName>
        <fullName evidence="1">Uncharacterized protein</fullName>
    </submittedName>
</protein>
<evidence type="ECO:0000313" key="2">
    <source>
        <dbReference type="Proteomes" id="UP001497493"/>
    </source>
</evidence>
<accession>A0ABM9NMA8</accession>
<organism evidence="1 2">
    <name type="scientific">Candidatus Methylocalor cossyra</name>
    <dbReference type="NCBI Taxonomy" id="3108543"/>
    <lineage>
        <taxon>Bacteria</taxon>
        <taxon>Pseudomonadati</taxon>
        <taxon>Pseudomonadota</taxon>
        <taxon>Gammaproteobacteria</taxon>
        <taxon>Methylococcales</taxon>
        <taxon>Methylococcaceae</taxon>
        <taxon>Candidatus Methylocalor</taxon>
    </lineage>
</organism>
<keyword evidence="2" id="KW-1185">Reference proteome</keyword>
<sequence length="39" mass="4439">MEVAQRWGRTGIAKAVYAEGLRVLARLLLESSDRFYGVR</sequence>
<gene>
    <name evidence="1" type="ORF">MECH1_V1_3004</name>
</gene>
<dbReference type="Proteomes" id="UP001497493">
    <property type="component" value="Chromosome"/>
</dbReference>
<dbReference type="EMBL" id="OZ026884">
    <property type="protein sequence ID" value="CAL1241780.1"/>
    <property type="molecule type" value="Genomic_DNA"/>
</dbReference>